<protein>
    <submittedName>
        <fullName evidence="3">Poly(Hydroxyalkanoate) depolymerase family esterase</fullName>
    </submittedName>
</protein>
<dbReference type="EMBL" id="JACIIZ010000006">
    <property type="protein sequence ID" value="MBB6252080.1"/>
    <property type="molecule type" value="Genomic_DNA"/>
</dbReference>
<dbReference type="Gene3D" id="3.40.50.1820">
    <property type="entry name" value="alpha/beta hydrolase"/>
    <property type="match status" value="1"/>
</dbReference>
<gene>
    <name evidence="3" type="ORF">FHS74_002640</name>
</gene>
<evidence type="ECO:0000256" key="2">
    <source>
        <dbReference type="ARBA" id="ARBA00022801"/>
    </source>
</evidence>
<dbReference type="SUPFAM" id="SSF53474">
    <property type="entry name" value="alpha/beta-Hydrolases"/>
    <property type="match status" value="1"/>
</dbReference>
<keyword evidence="4" id="KW-1185">Reference proteome</keyword>
<evidence type="ECO:0000313" key="4">
    <source>
        <dbReference type="Proteomes" id="UP000539175"/>
    </source>
</evidence>
<sequence length="396" mass="41134">MIFKPLEGMTQAARLTGAGKLVEATALIQQLLQGGKAAPAKGPDPSVIDGEFTVLEPAPPVAPPFGIPSRGARTGLGETLRRLAARAIPGGVADGLGRPAPQPVPAHPMPAHPMPEGASFATASHSEAGGTRAYKLYIPANRPSGRRLPLVVMLHGCTQSPDDFAAGTRMNLAAEEHGFLVAYPEQPNSANANKCWNWFSPGDQRRDRGEPALIAGITRRIMRDHPVDPGRVYVAGLSAGGAAAVIVAAAYPELFAAVGVHSGLPLGAARDLPSAFAAMRHGAAGQAGGLVPTIVFHGDQDTTVHPSNGAAVVAQALATTDGLRSTTRREEAPGGQAYTRTVHADPSGRALCEHWTIHGAGHAWAGGSPAGSYTNPRGPDATREMVRFFFDHRRPG</sequence>
<dbReference type="GO" id="GO:0005576">
    <property type="term" value="C:extracellular region"/>
    <property type="evidence" value="ECO:0007669"/>
    <property type="project" value="InterPro"/>
</dbReference>
<dbReference type="InterPro" id="IPR029058">
    <property type="entry name" value="AB_hydrolase_fold"/>
</dbReference>
<dbReference type="NCBIfam" id="TIGR01840">
    <property type="entry name" value="esterase_phb"/>
    <property type="match status" value="1"/>
</dbReference>
<dbReference type="InterPro" id="IPR010126">
    <property type="entry name" value="Esterase_phb"/>
</dbReference>
<evidence type="ECO:0000313" key="3">
    <source>
        <dbReference type="EMBL" id="MBB6252080.1"/>
    </source>
</evidence>
<keyword evidence="1" id="KW-0732">Signal</keyword>
<dbReference type="PANTHER" id="PTHR43037">
    <property type="entry name" value="UNNAMED PRODUCT-RELATED"/>
    <property type="match status" value="1"/>
</dbReference>
<accession>A0A7X0AXZ0</accession>
<dbReference type="RefSeq" id="WP_184801062.1">
    <property type="nucleotide sequence ID" value="NZ_JACIIZ010000006.1"/>
</dbReference>
<dbReference type="InterPro" id="IPR050955">
    <property type="entry name" value="Plant_Biomass_Hydrol_Est"/>
</dbReference>
<dbReference type="PANTHER" id="PTHR43037:SF1">
    <property type="entry name" value="BLL1128 PROTEIN"/>
    <property type="match status" value="1"/>
</dbReference>
<dbReference type="Proteomes" id="UP000539175">
    <property type="component" value="Unassembled WGS sequence"/>
</dbReference>
<dbReference type="GO" id="GO:0016787">
    <property type="term" value="F:hydrolase activity"/>
    <property type="evidence" value="ECO:0007669"/>
    <property type="project" value="UniProtKB-KW"/>
</dbReference>
<proteinExistence type="predicted"/>
<reference evidence="3 4" key="1">
    <citation type="submission" date="2020-08" db="EMBL/GenBank/DDBJ databases">
        <title>Genomic Encyclopedia of Type Strains, Phase IV (KMG-IV): sequencing the most valuable type-strain genomes for metagenomic binning, comparative biology and taxonomic classification.</title>
        <authorList>
            <person name="Goeker M."/>
        </authorList>
    </citation>
    <scope>NUCLEOTIDE SEQUENCE [LARGE SCALE GENOMIC DNA]</scope>
    <source>
        <strain evidence="3 4">DSM 22198</strain>
    </source>
</reference>
<keyword evidence="2" id="KW-0378">Hydrolase</keyword>
<organism evidence="3 4">
    <name type="scientific">Nitrospirillum iridis</name>
    <dbReference type="NCBI Taxonomy" id="765888"/>
    <lineage>
        <taxon>Bacteria</taxon>
        <taxon>Pseudomonadati</taxon>
        <taxon>Pseudomonadota</taxon>
        <taxon>Alphaproteobacteria</taxon>
        <taxon>Rhodospirillales</taxon>
        <taxon>Azospirillaceae</taxon>
        <taxon>Nitrospirillum</taxon>
    </lineage>
</organism>
<comment type="caution">
    <text evidence="3">The sequence shown here is derived from an EMBL/GenBank/DDBJ whole genome shotgun (WGS) entry which is preliminary data.</text>
</comment>
<name>A0A7X0AXZ0_9PROT</name>
<dbReference type="Pfam" id="PF10503">
    <property type="entry name" value="Esterase_PHB"/>
    <property type="match status" value="1"/>
</dbReference>
<evidence type="ECO:0000256" key="1">
    <source>
        <dbReference type="ARBA" id="ARBA00022729"/>
    </source>
</evidence>
<dbReference type="AlphaFoldDB" id="A0A7X0AXZ0"/>